<sequence length="78" mass="9163">MQDFYQLKLQTQSHFTNPNTPHHIKIRPLPSPQSEEIETFSLNDSWDSNISPTNKKTFKVDKPILVIQYLDCKLSDQF</sequence>
<keyword evidence="2" id="KW-1185">Reference proteome</keyword>
<name>A0A8S1P0B5_PARPR</name>
<evidence type="ECO:0000313" key="1">
    <source>
        <dbReference type="EMBL" id="CAD8096036.1"/>
    </source>
</evidence>
<dbReference type="OMA" id="DSWDSNI"/>
<reference evidence="1" key="1">
    <citation type="submission" date="2021-01" db="EMBL/GenBank/DDBJ databases">
        <authorList>
            <consortium name="Genoscope - CEA"/>
            <person name="William W."/>
        </authorList>
    </citation>
    <scope>NUCLEOTIDE SEQUENCE</scope>
</reference>
<gene>
    <name evidence="1" type="ORF">PPRIM_AZ9-3.1.T1000061</name>
</gene>
<dbReference type="AlphaFoldDB" id="A0A8S1P0B5"/>
<evidence type="ECO:0000313" key="2">
    <source>
        <dbReference type="Proteomes" id="UP000688137"/>
    </source>
</evidence>
<dbReference type="Proteomes" id="UP000688137">
    <property type="component" value="Unassembled WGS sequence"/>
</dbReference>
<dbReference type="EMBL" id="CAJJDM010000103">
    <property type="protein sequence ID" value="CAD8096036.1"/>
    <property type="molecule type" value="Genomic_DNA"/>
</dbReference>
<accession>A0A8S1P0B5</accession>
<comment type="caution">
    <text evidence="1">The sequence shown here is derived from an EMBL/GenBank/DDBJ whole genome shotgun (WGS) entry which is preliminary data.</text>
</comment>
<proteinExistence type="predicted"/>
<protein>
    <submittedName>
        <fullName evidence="1">Uncharacterized protein</fullName>
    </submittedName>
</protein>
<organism evidence="1 2">
    <name type="scientific">Paramecium primaurelia</name>
    <dbReference type="NCBI Taxonomy" id="5886"/>
    <lineage>
        <taxon>Eukaryota</taxon>
        <taxon>Sar</taxon>
        <taxon>Alveolata</taxon>
        <taxon>Ciliophora</taxon>
        <taxon>Intramacronucleata</taxon>
        <taxon>Oligohymenophorea</taxon>
        <taxon>Peniculida</taxon>
        <taxon>Parameciidae</taxon>
        <taxon>Paramecium</taxon>
    </lineage>
</organism>